<dbReference type="EMBL" id="JALJOV010000028">
    <property type="protein sequence ID" value="KAK9868449.1"/>
    <property type="molecule type" value="Genomic_DNA"/>
</dbReference>
<feature type="domain" description="Amine oxidase" evidence="1">
    <location>
        <begin position="72"/>
        <end position="523"/>
    </location>
</feature>
<name>A0AAW1THR9_9CHLO</name>
<dbReference type="InterPro" id="IPR050464">
    <property type="entry name" value="Zeta_carotene_desat/Oxidored"/>
</dbReference>
<evidence type="ECO:0000259" key="1">
    <source>
        <dbReference type="Pfam" id="PF01593"/>
    </source>
</evidence>
<dbReference type="SUPFAM" id="SSF51905">
    <property type="entry name" value="FAD/NAD(P)-binding domain"/>
    <property type="match status" value="1"/>
</dbReference>
<reference evidence="2 3" key="1">
    <citation type="journal article" date="2024" name="Nat. Commun.">
        <title>Phylogenomics reveals the evolutionary origins of lichenization in chlorophyte algae.</title>
        <authorList>
            <person name="Puginier C."/>
            <person name="Libourel C."/>
            <person name="Otte J."/>
            <person name="Skaloud P."/>
            <person name="Haon M."/>
            <person name="Grisel S."/>
            <person name="Petersen M."/>
            <person name="Berrin J.G."/>
            <person name="Delaux P.M."/>
            <person name="Dal Grande F."/>
            <person name="Keller J."/>
        </authorList>
    </citation>
    <scope>NUCLEOTIDE SEQUENCE [LARGE SCALE GENOMIC DNA]</scope>
    <source>
        <strain evidence="2 3">SAG 2523</strain>
    </source>
</reference>
<evidence type="ECO:0000313" key="2">
    <source>
        <dbReference type="EMBL" id="KAK9868449.1"/>
    </source>
</evidence>
<evidence type="ECO:0000313" key="3">
    <source>
        <dbReference type="Proteomes" id="UP001485043"/>
    </source>
</evidence>
<dbReference type="Gene3D" id="3.50.50.60">
    <property type="entry name" value="FAD/NAD(P)-binding domain"/>
    <property type="match status" value="1"/>
</dbReference>
<dbReference type="Proteomes" id="UP001485043">
    <property type="component" value="Unassembled WGS sequence"/>
</dbReference>
<dbReference type="InterPro" id="IPR002937">
    <property type="entry name" value="Amino_oxidase"/>
</dbReference>
<dbReference type="PANTHER" id="PTHR42923:SF46">
    <property type="entry name" value="AMINE OXIDASE"/>
    <property type="match status" value="1"/>
</dbReference>
<dbReference type="GO" id="GO:0016491">
    <property type="term" value="F:oxidoreductase activity"/>
    <property type="evidence" value="ECO:0007669"/>
    <property type="project" value="InterPro"/>
</dbReference>
<dbReference type="Pfam" id="PF01593">
    <property type="entry name" value="Amino_oxidase"/>
    <property type="match status" value="1"/>
</dbReference>
<comment type="caution">
    <text evidence="2">The sequence shown here is derived from an EMBL/GenBank/DDBJ whole genome shotgun (WGS) entry which is preliminary data.</text>
</comment>
<dbReference type="PRINTS" id="PR00419">
    <property type="entry name" value="ADXRDTASE"/>
</dbReference>
<dbReference type="InterPro" id="IPR036188">
    <property type="entry name" value="FAD/NAD-bd_sf"/>
</dbReference>
<organism evidence="2 3">
    <name type="scientific">Apatococcus fuscideae</name>
    <dbReference type="NCBI Taxonomy" id="2026836"/>
    <lineage>
        <taxon>Eukaryota</taxon>
        <taxon>Viridiplantae</taxon>
        <taxon>Chlorophyta</taxon>
        <taxon>core chlorophytes</taxon>
        <taxon>Trebouxiophyceae</taxon>
        <taxon>Chlorellales</taxon>
        <taxon>Chlorellaceae</taxon>
        <taxon>Apatococcus</taxon>
    </lineage>
</organism>
<keyword evidence="3" id="KW-1185">Reference proteome</keyword>
<gene>
    <name evidence="2" type="ORF">WJX84_005480</name>
</gene>
<protein>
    <recommendedName>
        <fullName evidence="1">Amine oxidase domain-containing protein</fullName>
    </recommendedName>
</protein>
<dbReference type="AlphaFoldDB" id="A0AAW1THR9"/>
<dbReference type="PANTHER" id="PTHR42923">
    <property type="entry name" value="PROTOPORPHYRINOGEN OXIDASE"/>
    <property type="match status" value="1"/>
</dbReference>
<sequence length="569" mass="62765">MLHLEATQNGRLLVGHTVHLLATSGVDLPLHSLRRWQRRTELVKRQVHVSGDHSTDGTQRRPKVVVVGGGWAGFGATKHLAQEGYDVTLLDGSPHPGGLAGGYRTAEGRAVEAGIKGFWYQYHNIFALLEELGIPWPLTDWTKSGFWGPEGLRIESPVFSAQPRLPTLLGQFVHTFPLFKTLSLADRATMVPVLAAVLDYDASPENFARYDQMSAKELFQRYGISQRLYDEFLRPLLLVGLFAPPEQISAAAMLETFYFYTLAHQADFDVCWCKGSISELIFRPLVELIEGLGGKIQGGRLASDLDVNPETGCAQGVIARSRDGSETIYPADAVIFAVGITGMQKLITASPTLAGRPEFRRIMTLKGLDVMATRLWFDKRVETRFPSNVLSGFEESTGGTFFNLNQLQDEYKDVPEGVIAADFYHSNDLMALSDEDIVQRVHDTLKICEPGFRDAKVVDSAVLRFSKAVTHFSPGSLQGRPRQWTSFGNVFMAGDWVKDVAHGAKGLSQERAYVTGLTAANLVVRRLDFGKPARILDTEPDEPHIALGKELNKRLQTGLASLGVSSFGF</sequence>
<accession>A0AAW1THR9</accession>
<proteinExistence type="predicted"/>